<reference evidence="2" key="1">
    <citation type="submission" date="2016-05" db="EMBL/GenBank/DDBJ databases">
        <authorList>
            <person name="Lavstsen T."/>
            <person name="Jespersen J.S."/>
        </authorList>
    </citation>
    <scope>NUCLEOTIDE SEQUENCE [LARGE SCALE GENOMIC DNA]</scope>
</reference>
<name>A0A1A8YUF0_PLAOA</name>
<dbReference type="EMBL" id="FLRE01000093">
    <property type="protein sequence ID" value="SBT35148.1"/>
    <property type="molecule type" value="Genomic_DNA"/>
</dbReference>
<dbReference type="AlphaFoldDB" id="A0A1A8YUF0"/>
<organism evidence="2 3">
    <name type="scientific">Plasmodium ovale wallikeri</name>
    <dbReference type="NCBI Taxonomy" id="864142"/>
    <lineage>
        <taxon>Eukaryota</taxon>
        <taxon>Sar</taxon>
        <taxon>Alveolata</taxon>
        <taxon>Apicomplexa</taxon>
        <taxon>Aconoidasida</taxon>
        <taxon>Haemosporida</taxon>
        <taxon>Plasmodiidae</taxon>
        <taxon>Plasmodium</taxon>
        <taxon>Plasmodium (Plasmodium)</taxon>
    </lineage>
</organism>
<dbReference type="Proteomes" id="UP000078555">
    <property type="component" value="Unassembled WGS sequence"/>
</dbReference>
<reference evidence="3 4" key="2">
    <citation type="submission" date="2016-05" db="EMBL/GenBank/DDBJ databases">
        <authorList>
            <person name="Naeem Raeece"/>
        </authorList>
    </citation>
    <scope>NUCLEOTIDE SEQUENCE [LARGE SCALE GENOMIC DNA]</scope>
</reference>
<protein>
    <submittedName>
        <fullName evidence="2">Uncharacterized protein</fullName>
    </submittedName>
</protein>
<accession>A0A1A8YUF0</accession>
<evidence type="ECO:0000313" key="2">
    <source>
        <dbReference type="EMBL" id="SBT35148.1"/>
    </source>
</evidence>
<sequence length="104" mass="11990">MGCNHTSSCFFASFPHVGQRLQCCSLIYTSENITDSLDSDRTCQLHDACFYLNVFIFLSQTYRLCDSYTLPVFYVCKVSSPYRNFGFHPSREEKGRWTNRTSAA</sequence>
<evidence type="ECO:0000313" key="3">
    <source>
        <dbReference type="Proteomes" id="UP000078550"/>
    </source>
</evidence>
<proteinExistence type="predicted"/>
<dbReference type="EMBL" id="FLRD01000073">
    <property type="protein sequence ID" value="SBT34739.1"/>
    <property type="molecule type" value="Genomic_DNA"/>
</dbReference>
<gene>
    <name evidence="1" type="ORF">POVWA1_023750</name>
    <name evidence="2" type="ORF">POVWA2_023550</name>
</gene>
<evidence type="ECO:0000313" key="1">
    <source>
        <dbReference type="EMBL" id="SBT34739.1"/>
    </source>
</evidence>
<dbReference type="Proteomes" id="UP000078550">
    <property type="component" value="Unassembled WGS sequence"/>
</dbReference>
<evidence type="ECO:0000313" key="4">
    <source>
        <dbReference type="Proteomes" id="UP000078555"/>
    </source>
</evidence>
<keyword evidence="4" id="KW-1185">Reference proteome</keyword>